<dbReference type="Pfam" id="PF01266">
    <property type="entry name" value="DAO"/>
    <property type="match status" value="1"/>
</dbReference>
<dbReference type="PANTHER" id="PTHR13847">
    <property type="entry name" value="SARCOSINE DEHYDROGENASE-RELATED"/>
    <property type="match status" value="1"/>
</dbReference>
<dbReference type="GO" id="GO:0005770">
    <property type="term" value="C:late endosome"/>
    <property type="evidence" value="ECO:0007669"/>
    <property type="project" value="TreeGrafter"/>
</dbReference>
<dbReference type="SUPFAM" id="SSF51905">
    <property type="entry name" value="FAD/NAD(P)-binding domain"/>
    <property type="match status" value="1"/>
</dbReference>
<accession>A0A4R0RLU2</accession>
<dbReference type="EMBL" id="RWJN01000149">
    <property type="protein sequence ID" value="TCD66109.1"/>
    <property type="molecule type" value="Genomic_DNA"/>
</dbReference>
<sequence length="478" mass="51695">MRSGAGGPRPSEIGPRLKIPTLSYGDSLPSEHTRLCWTDDIAPQHNLLALPLPGPIEKFALCVRMSTAEVQNVIIIGAGIIGCTIAYYLTEDPAYKDSNIKITIIEASAKGCSQGASGKSGGLVAKWAYPKNLVNVSFPEHVRLAEKHNGAERWGWRFVGCGNWEGRGEDVGPDAEKQMEPERRRSLEKTVGLGDDWKKRSRADKGLPDDLDWVNEELTDSYSQMAPKGHTAQVQPYLFTRNMLELAKEQGAQFVPGKVTSINIDSNAKSVTGVTYTDIKTGQQETISATHVVLAAGPWSSKLIPALPINATRAHSITIIPEAGYSISPYVLFTDVTFPDESPLGNNSVSPEVYARPNNEWYCCGTGDNLDLPETVDQVEVDQSICENIYQQVVGISSKMRHGKVDRRQACYLPTISAGGDPVVGEATTLAKGLIIATGHTCWGISNAPGTGKAVAEQILHGKITCANLNNLSPARFL</sequence>
<protein>
    <recommendedName>
        <fullName evidence="1">FAD dependent oxidoreductase domain-containing protein</fullName>
    </recommendedName>
</protein>
<dbReference type="InterPro" id="IPR036188">
    <property type="entry name" value="FAD/NAD-bd_sf"/>
</dbReference>
<proteinExistence type="predicted"/>
<organism evidence="2 3">
    <name type="scientific">Steccherinum ochraceum</name>
    <dbReference type="NCBI Taxonomy" id="92696"/>
    <lineage>
        <taxon>Eukaryota</taxon>
        <taxon>Fungi</taxon>
        <taxon>Dikarya</taxon>
        <taxon>Basidiomycota</taxon>
        <taxon>Agaricomycotina</taxon>
        <taxon>Agaricomycetes</taxon>
        <taxon>Polyporales</taxon>
        <taxon>Steccherinaceae</taxon>
        <taxon>Steccherinum</taxon>
    </lineage>
</organism>
<dbReference type="Gene3D" id="3.50.50.60">
    <property type="entry name" value="FAD/NAD(P)-binding domain"/>
    <property type="match status" value="1"/>
</dbReference>
<dbReference type="GO" id="GO:0005829">
    <property type="term" value="C:cytosol"/>
    <property type="evidence" value="ECO:0007669"/>
    <property type="project" value="GOC"/>
</dbReference>
<dbReference type="STRING" id="92696.A0A4R0RLU2"/>
<evidence type="ECO:0000313" key="3">
    <source>
        <dbReference type="Proteomes" id="UP000292702"/>
    </source>
</evidence>
<dbReference type="GO" id="GO:0042147">
    <property type="term" value="P:retrograde transport, endosome to Golgi"/>
    <property type="evidence" value="ECO:0007669"/>
    <property type="project" value="TreeGrafter"/>
</dbReference>
<gene>
    <name evidence="2" type="ORF">EIP91_001761</name>
</gene>
<comment type="caution">
    <text evidence="2">The sequence shown here is derived from an EMBL/GenBank/DDBJ whole genome shotgun (WGS) entry which is preliminary data.</text>
</comment>
<keyword evidence="3" id="KW-1185">Reference proteome</keyword>
<dbReference type="PANTHER" id="PTHR13847:SF150">
    <property type="entry name" value="OXIDOREDUCTASE TDA3-RELATED"/>
    <property type="match status" value="1"/>
</dbReference>
<evidence type="ECO:0000259" key="1">
    <source>
        <dbReference type="Pfam" id="PF01266"/>
    </source>
</evidence>
<evidence type="ECO:0000313" key="2">
    <source>
        <dbReference type="EMBL" id="TCD66109.1"/>
    </source>
</evidence>
<dbReference type="Gene3D" id="3.30.9.10">
    <property type="entry name" value="D-Amino Acid Oxidase, subunit A, domain 2"/>
    <property type="match status" value="1"/>
</dbReference>
<name>A0A4R0RLU2_9APHY</name>
<dbReference type="AlphaFoldDB" id="A0A4R0RLU2"/>
<reference evidence="2 3" key="1">
    <citation type="submission" date="2018-11" db="EMBL/GenBank/DDBJ databases">
        <title>Genome assembly of Steccherinum ochraceum LE-BIN_3174, the white-rot fungus of the Steccherinaceae family (The Residual Polyporoid clade, Polyporales, Basidiomycota).</title>
        <authorList>
            <person name="Fedorova T.V."/>
            <person name="Glazunova O.A."/>
            <person name="Landesman E.O."/>
            <person name="Moiseenko K.V."/>
            <person name="Psurtseva N.V."/>
            <person name="Savinova O.S."/>
            <person name="Shakhova N.V."/>
            <person name="Tyazhelova T.V."/>
            <person name="Vasina D.V."/>
        </authorList>
    </citation>
    <scope>NUCLEOTIDE SEQUENCE [LARGE SCALE GENOMIC DNA]</scope>
    <source>
        <strain evidence="2 3">LE-BIN_3174</strain>
    </source>
</reference>
<feature type="domain" description="FAD dependent oxidoreductase" evidence="1">
    <location>
        <begin position="73"/>
        <end position="457"/>
    </location>
</feature>
<dbReference type="OrthoDB" id="498204at2759"/>
<dbReference type="Proteomes" id="UP000292702">
    <property type="component" value="Unassembled WGS sequence"/>
</dbReference>
<dbReference type="InterPro" id="IPR006076">
    <property type="entry name" value="FAD-dep_OxRdtase"/>
</dbReference>